<dbReference type="OMA" id="KECANCH"/>
<feature type="region of interest" description="Disordered" evidence="2">
    <location>
        <begin position="32"/>
        <end position="79"/>
    </location>
</feature>
<feature type="compositionally biased region" description="Basic and acidic residues" evidence="2">
    <location>
        <begin position="33"/>
        <end position="47"/>
    </location>
</feature>
<dbReference type="AlphaFoldDB" id="A0A3P6TZJ6"/>
<protein>
    <submittedName>
        <fullName evidence="3">Uncharacterized protein</fullName>
    </submittedName>
</protein>
<dbReference type="EMBL" id="UYRX01000589">
    <property type="protein sequence ID" value="VDK84230.1"/>
    <property type="molecule type" value="Genomic_DNA"/>
</dbReference>
<gene>
    <name evidence="3" type="ORF">NLS_LOCUS6561</name>
</gene>
<evidence type="ECO:0000256" key="2">
    <source>
        <dbReference type="SAM" id="MobiDB-lite"/>
    </source>
</evidence>
<sequence length="675" mass="76788">MNRSAHQVGYEKESDEVARATLSESLPHVYNIWDREDRSITDGRDVMSEGNKSAGKSRVRKDGTRKLEKGENSMREEGEKMPQAIIRVTSITPPIPLIGTPPMNQEEAPEMMREKNSQVEICATDDKPSLPKHDTAPVNQEAIQTKEIEKKDVECDVEEKAATAQCRNCQVMQAELAGITETVKKYEAMLEQHLAAANIKSQDIQGNSNAVATVNEEAEKWKNECDKLATTMRKLQSNTALQIANYQLKLRDVMNDREVSFSKLTKAEEKNEAFKAMLDEQRDKNYKLLSVIKKLERQSVEEVEKQRKEMTILMEKKLSKARELCRASEEKAKLFENMFSVCDMERGELYRQLSGFAENLKHVKFGEVEEESFNKQLKIKLNSLIEKFNEEAKNPNLEWMGKENIKIIVDGFTEVVKAILEKEPNLGNLAERLSCLLKGMGNAEQEPETSVKTSKEDSVEAKVFEDFKAEIRAEMESMLAEFHAKQTEEHNENICKIMSCLESTEQKVDNNVVKRMDELGNLLLAIGSKQNAIQATKERANSKMEELAGLIGNIKNWISMYNEERMAEAANFLQQKHNLNAALLYVEHIGSDHMELKTRMRNIEAHYAKLAQEMYASRPVVHMRHDASHQLAEHGDMMERSAAGVYHDASQQVENQNQVKNISFHGIATDAEKGK</sequence>
<keyword evidence="1" id="KW-0175">Coiled coil</keyword>
<proteinExistence type="predicted"/>
<evidence type="ECO:0000256" key="1">
    <source>
        <dbReference type="SAM" id="Coils"/>
    </source>
</evidence>
<reference evidence="3 4" key="1">
    <citation type="submission" date="2018-08" db="EMBL/GenBank/DDBJ databases">
        <authorList>
            <person name="Laetsch R D."/>
            <person name="Stevens L."/>
            <person name="Kumar S."/>
            <person name="Blaxter L. M."/>
        </authorList>
    </citation>
    <scope>NUCLEOTIDE SEQUENCE [LARGE SCALE GENOMIC DNA]</scope>
</reference>
<organism evidence="3 4">
    <name type="scientific">Litomosoides sigmodontis</name>
    <name type="common">Filarial nematode worm</name>
    <dbReference type="NCBI Taxonomy" id="42156"/>
    <lineage>
        <taxon>Eukaryota</taxon>
        <taxon>Metazoa</taxon>
        <taxon>Ecdysozoa</taxon>
        <taxon>Nematoda</taxon>
        <taxon>Chromadorea</taxon>
        <taxon>Rhabditida</taxon>
        <taxon>Spirurina</taxon>
        <taxon>Spiruromorpha</taxon>
        <taxon>Filarioidea</taxon>
        <taxon>Onchocercidae</taxon>
        <taxon>Litomosoides</taxon>
    </lineage>
</organism>
<feature type="coiled-coil region" evidence="1">
    <location>
        <begin position="264"/>
        <end position="320"/>
    </location>
</feature>
<feature type="compositionally biased region" description="Basic and acidic residues" evidence="2">
    <location>
        <begin position="60"/>
        <end position="79"/>
    </location>
</feature>
<name>A0A3P6TZJ6_LITSI</name>
<dbReference type="OrthoDB" id="5870321at2759"/>
<evidence type="ECO:0000313" key="4">
    <source>
        <dbReference type="Proteomes" id="UP000277928"/>
    </source>
</evidence>
<accession>A0A3P6TZJ6</accession>
<feature type="coiled-coil region" evidence="1">
    <location>
        <begin position="211"/>
        <end position="238"/>
    </location>
</feature>
<keyword evidence="4" id="KW-1185">Reference proteome</keyword>
<evidence type="ECO:0000313" key="3">
    <source>
        <dbReference type="EMBL" id="VDK84230.1"/>
    </source>
</evidence>
<dbReference type="Proteomes" id="UP000277928">
    <property type="component" value="Unassembled WGS sequence"/>
</dbReference>